<dbReference type="KEGG" id="aarc:G127AT_07700"/>
<feature type="transmembrane region" description="Helical" evidence="1">
    <location>
        <begin position="192"/>
        <end position="213"/>
    </location>
</feature>
<feature type="transmembrane region" description="Helical" evidence="1">
    <location>
        <begin position="134"/>
        <end position="154"/>
    </location>
</feature>
<feature type="transmembrane region" description="Helical" evidence="1">
    <location>
        <begin position="101"/>
        <end position="122"/>
    </location>
</feature>
<gene>
    <name evidence="2" type="ORF">G127AT_07700</name>
</gene>
<dbReference type="EMBL" id="CP071696">
    <property type="protein sequence ID" value="QTX06047.1"/>
    <property type="molecule type" value="Genomic_DNA"/>
</dbReference>
<keyword evidence="1" id="KW-0472">Membrane</keyword>
<reference evidence="2" key="1">
    <citation type="submission" date="2021-03" db="EMBL/GenBank/DDBJ databases">
        <title>Agromyces archimandritus sp. nov., isolated from the cockroach Archimandrita tessellata.</title>
        <authorList>
            <person name="Guzman J."/>
            <person name="Ortuzar M."/>
            <person name="Poehlein A."/>
            <person name="Daniel R."/>
            <person name="Trujillo M."/>
            <person name="Vilcinskas A."/>
        </authorList>
    </citation>
    <scope>NUCLEOTIDE SEQUENCE</scope>
    <source>
        <strain evidence="2">G127AT</strain>
    </source>
</reference>
<proteinExistence type="predicted"/>
<feature type="transmembrane region" description="Helical" evidence="1">
    <location>
        <begin position="62"/>
        <end position="81"/>
    </location>
</feature>
<keyword evidence="1" id="KW-1133">Transmembrane helix</keyword>
<feature type="transmembrane region" description="Helical" evidence="1">
    <location>
        <begin position="36"/>
        <end position="56"/>
    </location>
</feature>
<evidence type="ECO:0000313" key="3">
    <source>
        <dbReference type="Proteomes" id="UP000671914"/>
    </source>
</evidence>
<keyword evidence="1" id="KW-0812">Transmembrane</keyword>
<accession>A0A975FQN1</accession>
<evidence type="ECO:0000256" key="1">
    <source>
        <dbReference type="SAM" id="Phobius"/>
    </source>
</evidence>
<sequence>MNELRESVALPDIAEQRYVHPVDLPEARNPYVRGWWFGRVGSIPVVVAVGALVWAIGGNVFGVAAAALSVLLIGVFVGRVLTNRAWEHIPRKRQDRTREPWSTAAAAIDAAALVVIALAVLISLQTHPLPDEVVAYAVGSGAGIVLLQIVELVVAVLRGRSGWRMALLVAGVAVAVALVAAFGVRAGWGEDLVMPAVLGAVIIVLVQLGWWAVTGLASRRRDAAVA</sequence>
<dbReference type="Proteomes" id="UP000671914">
    <property type="component" value="Chromosome"/>
</dbReference>
<protein>
    <submittedName>
        <fullName evidence="2">Uncharacterized protein</fullName>
    </submittedName>
</protein>
<dbReference type="AlphaFoldDB" id="A0A975FQN1"/>
<keyword evidence="3" id="KW-1185">Reference proteome</keyword>
<evidence type="ECO:0000313" key="2">
    <source>
        <dbReference type="EMBL" id="QTX06047.1"/>
    </source>
</evidence>
<organism evidence="2 3">
    <name type="scientific">Agromyces archimandritae</name>
    <dbReference type="NCBI Taxonomy" id="2781962"/>
    <lineage>
        <taxon>Bacteria</taxon>
        <taxon>Bacillati</taxon>
        <taxon>Actinomycetota</taxon>
        <taxon>Actinomycetes</taxon>
        <taxon>Micrococcales</taxon>
        <taxon>Microbacteriaceae</taxon>
        <taxon>Agromyces</taxon>
    </lineage>
</organism>
<dbReference type="RefSeq" id="WP_210901610.1">
    <property type="nucleotide sequence ID" value="NZ_CP071696.1"/>
</dbReference>
<feature type="transmembrane region" description="Helical" evidence="1">
    <location>
        <begin position="166"/>
        <end position="186"/>
    </location>
</feature>
<name>A0A975FQN1_9MICO</name>